<reference evidence="1 2" key="2">
    <citation type="journal article" date="2006" name="Environ. Microbiol.">
        <title>Sequence analysis of three plasmids harboured in Rhodococcus erythropolis strain PR4.</title>
        <authorList>
            <person name="Sekine M."/>
            <person name="Tanikawa S."/>
            <person name="Omata S."/>
            <person name="Saito M."/>
            <person name="Fujisawa T."/>
            <person name="Tsukatani N."/>
            <person name="Tajima T."/>
            <person name="Sekigawa T."/>
            <person name="Kosugi H."/>
            <person name="Matsuo Y."/>
            <person name="Nishiko R."/>
            <person name="Imamura K."/>
            <person name="Ito M."/>
            <person name="Narita H."/>
            <person name="Tago S."/>
            <person name="Fujita N."/>
            <person name="Harayama S."/>
        </authorList>
    </citation>
    <scope>NUCLEOTIDE SEQUENCE [LARGE SCALE GENOMIC DNA]</scope>
    <source>
        <strain evidence="2">PR4 / NBRC 100887</strain>
    </source>
</reference>
<dbReference type="Proteomes" id="UP000002204">
    <property type="component" value="Chromosome"/>
</dbReference>
<accession>C0ZWN2</accession>
<evidence type="ECO:0000313" key="1">
    <source>
        <dbReference type="EMBL" id="BAH32767.1"/>
    </source>
</evidence>
<gene>
    <name evidence="1" type="ordered locus">RER_20590</name>
</gene>
<sequence>MIKTHRGIRLWARLLESKGDPIEVRRLLDAESLDEDGEQFLRTLGIALTLFFGSSWGRILALLEDAGISHEELQGILALGLDADSRSSVEG</sequence>
<reference evidence="2" key="1">
    <citation type="submission" date="2005-03" db="EMBL/GenBank/DDBJ databases">
        <title>Comparison of the complete genome sequences of Rhodococcus erythropolis PR4 and Rhodococcus opacus B4.</title>
        <authorList>
            <person name="Takarada H."/>
            <person name="Sekine M."/>
            <person name="Hosoyama A."/>
            <person name="Yamada R."/>
            <person name="Fujisawa T."/>
            <person name="Omata S."/>
            <person name="Shimizu A."/>
            <person name="Tsukatani N."/>
            <person name="Tanikawa S."/>
            <person name="Fujita N."/>
            <person name="Harayama S."/>
        </authorList>
    </citation>
    <scope>NUCLEOTIDE SEQUENCE [LARGE SCALE GENOMIC DNA]</scope>
    <source>
        <strain evidence="2">PR4 / NBRC 100887</strain>
    </source>
</reference>
<dbReference type="HOGENOM" id="CLU_2424911_0_0_11"/>
<dbReference type="EMBL" id="AP008957">
    <property type="protein sequence ID" value="BAH32767.1"/>
    <property type="molecule type" value="Genomic_DNA"/>
</dbReference>
<dbReference type="AlphaFoldDB" id="C0ZWN2"/>
<protein>
    <submittedName>
        <fullName evidence="1">Uncharacterized protein</fullName>
    </submittedName>
</protein>
<dbReference type="KEGG" id="rer:RER_20590"/>
<organism evidence="1 2">
    <name type="scientific">Rhodococcus erythropolis (strain PR4 / NBRC 100887)</name>
    <dbReference type="NCBI Taxonomy" id="234621"/>
    <lineage>
        <taxon>Bacteria</taxon>
        <taxon>Bacillati</taxon>
        <taxon>Actinomycetota</taxon>
        <taxon>Actinomycetes</taxon>
        <taxon>Mycobacteriales</taxon>
        <taxon>Nocardiaceae</taxon>
        <taxon>Rhodococcus</taxon>
        <taxon>Rhodococcus erythropolis group</taxon>
    </lineage>
</organism>
<evidence type="ECO:0000313" key="2">
    <source>
        <dbReference type="Proteomes" id="UP000002204"/>
    </source>
</evidence>
<proteinExistence type="predicted"/>
<name>C0ZWN2_RHOE4</name>
<dbReference type="RefSeq" id="WP_020907028.1">
    <property type="nucleotide sequence ID" value="NC_012490.1"/>
</dbReference>